<dbReference type="InParanoid" id="A0E5K9"/>
<name>A0E5K9_PARTE</name>
<gene>
    <name evidence="1" type="ORF">GSPATT00003437001</name>
</gene>
<accession>A0E5K9</accession>
<protein>
    <recommendedName>
        <fullName evidence="3">PiggyBac transposable element-derived protein domain-containing protein</fullName>
    </recommendedName>
</protein>
<evidence type="ECO:0008006" key="3">
    <source>
        <dbReference type="Google" id="ProtNLM"/>
    </source>
</evidence>
<sequence length="168" mass="20360">MFLKIKTYGLEHTKCQINDTMEWLFDKILRVVWIDTSIEKLQASRLLYNKIIKIKCQNTITDKQICDLYSNLLKKIKELKNIQTFKQKVHIMKIDFILFKLRENQHFPDFKKNCNVCKVCQQHKSKYFCGGCYYFTGKRWSLCLDGCFRQFHQDPTKYLNRKRKNQII</sequence>
<dbReference type="HOGENOM" id="CLU_107379_0_0_1"/>
<dbReference type="GeneID" id="5043758"/>
<dbReference type="AlphaFoldDB" id="A0E5K9"/>
<organism evidence="1 2">
    <name type="scientific">Paramecium tetraurelia</name>
    <dbReference type="NCBI Taxonomy" id="5888"/>
    <lineage>
        <taxon>Eukaryota</taxon>
        <taxon>Sar</taxon>
        <taxon>Alveolata</taxon>
        <taxon>Ciliophora</taxon>
        <taxon>Intramacronucleata</taxon>
        <taxon>Oligohymenophorea</taxon>
        <taxon>Peniculida</taxon>
        <taxon>Parameciidae</taxon>
        <taxon>Paramecium</taxon>
    </lineage>
</organism>
<evidence type="ECO:0000313" key="1">
    <source>
        <dbReference type="EMBL" id="CAK90576.1"/>
    </source>
</evidence>
<dbReference type="KEGG" id="ptm:GSPATT00003437001"/>
<keyword evidence="2" id="KW-1185">Reference proteome</keyword>
<evidence type="ECO:0000313" key="2">
    <source>
        <dbReference type="Proteomes" id="UP000000600"/>
    </source>
</evidence>
<dbReference type="OMA" id="INDTMEW"/>
<dbReference type="Proteomes" id="UP000000600">
    <property type="component" value="Unassembled WGS sequence"/>
</dbReference>
<proteinExistence type="predicted"/>
<dbReference type="RefSeq" id="XP_001457973.1">
    <property type="nucleotide sequence ID" value="XM_001457936.1"/>
</dbReference>
<reference evidence="1 2" key="1">
    <citation type="journal article" date="2006" name="Nature">
        <title>Global trends of whole-genome duplications revealed by the ciliate Paramecium tetraurelia.</title>
        <authorList>
            <consortium name="Genoscope"/>
            <person name="Aury J.-M."/>
            <person name="Jaillon O."/>
            <person name="Duret L."/>
            <person name="Noel B."/>
            <person name="Jubin C."/>
            <person name="Porcel B.M."/>
            <person name="Segurens B."/>
            <person name="Daubin V."/>
            <person name="Anthouard V."/>
            <person name="Aiach N."/>
            <person name="Arnaiz O."/>
            <person name="Billaut A."/>
            <person name="Beisson J."/>
            <person name="Blanc I."/>
            <person name="Bouhouche K."/>
            <person name="Camara F."/>
            <person name="Duharcourt S."/>
            <person name="Guigo R."/>
            <person name="Gogendeau D."/>
            <person name="Katinka M."/>
            <person name="Keller A.-M."/>
            <person name="Kissmehl R."/>
            <person name="Klotz C."/>
            <person name="Koll F."/>
            <person name="Le Moue A."/>
            <person name="Lepere C."/>
            <person name="Malinsky S."/>
            <person name="Nowacki M."/>
            <person name="Nowak J.K."/>
            <person name="Plattner H."/>
            <person name="Poulain J."/>
            <person name="Ruiz F."/>
            <person name="Serrano V."/>
            <person name="Zagulski M."/>
            <person name="Dessen P."/>
            <person name="Betermier M."/>
            <person name="Weissenbach J."/>
            <person name="Scarpelli C."/>
            <person name="Schachter V."/>
            <person name="Sperling L."/>
            <person name="Meyer E."/>
            <person name="Cohen J."/>
            <person name="Wincker P."/>
        </authorList>
    </citation>
    <scope>NUCLEOTIDE SEQUENCE [LARGE SCALE GENOMIC DNA]</scope>
    <source>
        <strain evidence="1 2">Stock d4-2</strain>
    </source>
</reference>
<dbReference type="EMBL" id="CT868660">
    <property type="protein sequence ID" value="CAK90576.1"/>
    <property type="molecule type" value="Genomic_DNA"/>
</dbReference>